<gene>
    <name evidence="3" type="primary">pilV</name>
    <name evidence="3" type="ORF">GJD93_02630</name>
</gene>
<dbReference type="RefSeq" id="WP_154320269.1">
    <property type="nucleotide sequence ID" value="NZ_CP046045.1"/>
</dbReference>
<feature type="transmembrane region" description="Helical" evidence="1">
    <location>
        <begin position="6"/>
        <end position="27"/>
    </location>
</feature>
<protein>
    <submittedName>
        <fullName evidence="3">Type IV pilus modification protein PilV</fullName>
    </submittedName>
</protein>
<keyword evidence="1" id="KW-0812">Transmembrane</keyword>
<accession>A0AAP9KI48</accession>
<dbReference type="Pfam" id="PF07963">
    <property type="entry name" value="N_methyl"/>
    <property type="match status" value="1"/>
</dbReference>
<evidence type="ECO:0000256" key="1">
    <source>
        <dbReference type="SAM" id="Phobius"/>
    </source>
</evidence>
<name>A0AAP9KI48_9GAMM</name>
<evidence type="ECO:0000313" key="4">
    <source>
        <dbReference type="Proteomes" id="UP000405075"/>
    </source>
</evidence>
<dbReference type="InterPro" id="IPR054402">
    <property type="entry name" value="Tt1218-like_dom"/>
</dbReference>
<dbReference type="Pfam" id="PF22150">
    <property type="entry name" value="Tt1218-like"/>
    <property type="match status" value="1"/>
</dbReference>
<keyword evidence="1" id="KW-1133">Transmembrane helix</keyword>
<dbReference type="InterPro" id="IPR013362">
    <property type="entry name" value="Pilus_4_PilV"/>
</dbReference>
<reference evidence="4" key="1">
    <citation type="submission" date="2019-11" db="EMBL/GenBank/DDBJ databases">
        <title>Escherichia coli 1916D6.</title>
        <authorList>
            <person name="Yao H."/>
            <person name="Du X."/>
            <person name="Yu R."/>
            <person name="Li A."/>
        </authorList>
    </citation>
    <scope>NUCLEOTIDE SEQUENCE [LARGE SCALE GENOMIC DNA]</scope>
    <source>
        <strain evidence="4">19110F47</strain>
    </source>
</reference>
<dbReference type="Proteomes" id="UP000405075">
    <property type="component" value="Chromosome"/>
</dbReference>
<sequence>MKKNQIGVGMVEVLVALILLAIGVLGYSALQLRAIDAGDEALVKSQSVMLLRGLTESIRVNTQGQGSYPAAVRSYASKNAPSAPKSCLNSTCTPAQMATYDAYLVARAANQIGVVVSMHQCPGVQSVRRQCLFAAWGDTTVSASSYAGCMSTRGVYVANARCVMMEAY</sequence>
<dbReference type="NCBIfam" id="TIGR02523">
    <property type="entry name" value="type_IV_pilV"/>
    <property type="match status" value="1"/>
</dbReference>
<evidence type="ECO:0000259" key="2">
    <source>
        <dbReference type="Pfam" id="PF22150"/>
    </source>
</evidence>
<dbReference type="AlphaFoldDB" id="A0AAP9KI48"/>
<feature type="domain" description="Type IV pilin Tt1218-like" evidence="2">
    <location>
        <begin position="29"/>
        <end position="102"/>
    </location>
</feature>
<proteinExistence type="predicted"/>
<dbReference type="EMBL" id="CP046045">
    <property type="protein sequence ID" value="QGM26656.1"/>
    <property type="molecule type" value="Genomic_DNA"/>
</dbReference>
<organism evidence="3 4">
    <name type="scientific">Acinetobacter towneri</name>
    <dbReference type="NCBI Taxonomy" id="202956"/>
    <lineage>
        <taxon>Bacteria</taxon>
        <taxon>Pseudomonadati</taxon>
        <taxon>Pseudomonadota</taxon>
        <taxon>Gammaproteobacteria</taxon>
        <taxon>Moraxellales</taxon>
        <taxon>Moraxellaceae</taxon>
        <taxon>Acinetobacter</taxon>
    </lineage>
</organism>
<dbReference type="InterPro" id="IPR012902">
    <property type="entry name" value="N_methyl_site"/>
</dbReference>
<evidence type="ECO:0000313" key="3">
    <source>
        <dbReference type="EMBL" id="QGM26656.1"/>
    </source>
</evidence>
<keyword evidence="1" id="KW-0472">Membrane</keyword>